<dbReference type="RefSeq" id="WP_346821407.1">
    <property type="nucleotide sequence ID" value="NZ_JBDKWZ010000006.1"/>
</dbReference>
<gene>
    <name evidence="2" type="ORF">AAG747_11955</name>
</gene>
<proteinExistence type="predicted"/>
<reference evidence="2 3" key="1">
    <citation type="submission" date="2024-04" db="EMBL/GenBank/DDBJ databases">
        <title>Novel genus in family Flammeovirgaceae.</title>
        <authorList>
            <person name="Nguyen T.H."/>
            <person name="Vuong T.Q."/>
            <person name="Le H."/>
            <person name="Kim S.-G."/>
        </authorList>
    </citation>
    <scope>NUCLEOTIDE SEQUENCE [LARGE SCALE GENOMIC DNA]</scope>
    <source>
        <strain evidence="2 3">JCM 23209</strain>
    </source>
</reference>
<keyword evidence="1" id="KW-0521">NADP</keyword>
<name>A0AAW9S8D5_9BACT</name>
<sequence>MFIRQRIDAFVKLGKILENLPKEKQQEWVTQAYNHNTWFSQSSVETALKGIVRLLKEKSLTQWLAAYPITEPEKPLKVGVIMAGNIPLVGFHDFMTVLLSGHPLYAKLSSQDAFLPKVIASLLTEVEPEFASMIHFVESLKDVDAVIATGSDNSARYFEYYFSKFPNIIRKNRTSVAVLSGKETEEDLKALGGDILTYFGLGCRNVSKLYLPEGFDLVPLLKVMEPLGIEAIDNHKYANNYDYNKSIYLVNKVEHLDNGYVLFTANEALVSPVGVVYYEYYQSEESLKEKLQENQAKIQCVVSREAWLPGSFSFGKAQFPEVSDYADGVDTMKFLIDLKK</sequence>
<accession>A0AAW9S8D5</accession>
<dbReference type="GO" id="GO:0008218">
    <property type="term" value="P:bioluminescence"/>
    <property type="evidence" value="ECO:0007669"/>
    <property type="project" value="InterPro"/>
</dbReference>
<dbReference type="GO" id="GO:0003995">
    <property type="term" value="F:acyl-CoA dehydrogenase activity"/>
    <property type="evidence" value="ECO:0007669"/>
    <property type="project" value="InterPro"/>
</dbReference>
<dbReference type="EMBL" id="JBDKWZ010000006">
    <property type="protein sequence ID" value="MEN7548629.1"/>
    <property type="molecule type" value="Genomic_DNA"/>
</dbReference>
<keyword evidence="3" id="KW-1185">Reference proteome</keyword>
<evidence type="ECO:0000313" key="2">
    <source>
        <dbReference type="EMBL" id="MEN7548629.1"/>
    </source>
</evidence>
<evidence type="ECO:0000313" key="3">
    <source>
        <dbReference type="Proteomes" id="UP001403385"/>
    </source>
</evidence>
<dbReference type="InterPro" id="IPR008670">
    <property type="entry name" value="CoA_reduct_LuxC"/>
</dbReference>
<dbReference type="AlphaFoldDB" id="A0AAW9S8D5"/>
<comment type="caution">
    <text evidence="2">The sequence shown here is derived from an EMBL/GenBank/DDBJ whole genome shotgun (WGS) entry which is preliminary data.</text>
</comment>
<organism evidence="2 3">
    <name type="scientific">Rapidithrix thailandica</name>
    <dbReference type="NCBI Taxonomy" id="413964"/>
    <lineage>
        <taxon>Bacteria</taxon>
        <taxon>Pseudomonadati</taxon>
        <taxon>Bacteroidota</taxon>
        <taxon>Cytophagia</taxon>
        <taxon>Cytophagales</taxon>
        <taxon>Flammeovirgaceae</taxon>
        <taxon>Rapidithrix</taxon>
    </lineage>
</organism>
<evidence type="ECO:0000256" key="1">
    <source>
        <dbReference type="ARBA" id="ARBA00022857"/>
    </source>
</evidence>
<protein>
    <submittedName>
        <fullName evidence="2">Acyl-CoA reductase</fullName>
    </submittedName>
</protein>
<dbReference type="Pfam" id="PF05893">
    <property type="entry name" value="LuxC"/>
    <property type="match status" value="1"/>
</dbReference>
<dbReference type="Proteomes" id="UP001403385">
    <property type="component" value="Unassembled WGS sequence"/>
</dbReference>